<organism evidence="2 3">
    <name type="scientific">Engystomops pustulosus</name>
    <name type="common">Tungara frog</name>
    <name type="synonym">Physalaemus pustulosus</name>
    <dbReference type="NCBI Taxonomy" id="76066"/>
    <lineage>
        <taxon>Eukaryota</taxon>
        <taxon>Metazoa</taxon>
        <taxon>Chordata</taxon>
        <taxon>Craniata</taxon>
        <taxon>Vertebrata</taxon>
        <taxon>Euteleostomi</taxon>
        <taxon>Amphibia</taxon>
        <taxon>Batrachia</taxon>
        <taxon>Anura</taxon>
        <taxon>Neobatrachia</taxon>
        <taxon>Hyloidea</taxon>
        <taxon>Leptodactylidae</taxon>
        <taxon>Leiuperinae</taxon>
        <taxon>Engystomops</taxon>
    </lineage>
</organism>
<evidence type="ECO:0000256" key="1">
    <source>
        <dbReference type="SAM" id="MobiDB-lite"/>
    </source>
</evidence>
<dbReference type="AlphaFoldDB" id="A0AAV6YVA8"/>
<feature type="region of interest" description="Disordered" evidence="1">
    <location>
        <begin position="1"/>
        <end position="49"/>
    </location>
</feature>
<keyword evidence="3" id="KW-1185">Reference proteome</keyword>
<proteinExistence type="predicted"/>
<sequence length="97" mass="10676">MECWVHSKPTSEIQRLQTSPLSPGGGPIPREDGSPCNTNKSKDVPSAGQNDINYFSCGRGNVRRFGRCCGRGPTCFMGKPLEPSQTVRKHIRNDTEL</sequence>
<evidence type="ECO:0000313" key="3">
    <source>
        <dbReference type="Proteomes" id="UP000824782"/>
    </source>
</evidence>
<name>A0AAV6YVA8_ENGPU</name>
<dbReference type="Proteomes" id="UP000824782">
    <property type="component" value="Unassembled WGS sequence"/>
</dbReference>
<reference evidence="2" key="1">
    <citation type="thesis" date="2020" institute="ProQuest LLC" country="789 East Eisenhower Parkway, Ann Arbor, MI, USA">
        <title>Comparative Genomics and Chromosome Evolution.</title>
        <authorList>
            <person name="Mudd A.B."/>
        </authorList>
    </citation>
    <scope>NUCLEOTIDE SEQUENCE</scope>
    <source>
        <strain evidence="2">237g6f4</strain>
        <tissue evidence="2">Blood</tissue>
    </source>
</reference>
<evidence type="ECO:0000313" key="2">
    <source>
        <dbReference type="EMBL" id="KAG8538860.1"/>
    </source>
</evidence>
<feature type="compositionally biased region" description="Polar residues" evidence="1">
    <location>
        <begin position="8"/>
        <end position="21"/>
    </location>
</feature>
<accession>A0AAV6YVA8</accession>
<dbReference type="EMBL" id="WNYA01018070">
    <property type="protein sequence ID" value="KAG8538860.1"/>
    <property type="molecule type" value="Genomic_DNA"/>
</dbReference>
<gene>
    <name evidence="2" type="ORF">GDO81_021891</name>
</gene>
<comment type="caution">
    <text evidence="2">The sequence shown here is derived from an EMBL/GenBank/DDBJ whole genome shotgun (WGS) entry which is preliminary data.</text>
</comment>
<protein>
    <submittedName>
        <fullName evidence="2">Uncharacterized protein</fullName>
    </submittedName>
</protein>